<evidence type="ECO:0000259" key="5">
    <source>
        <dbReference type="Pfam" id="PF13470"/>
    </source>
</evidence>
<evidence type="ECO:0000313" key="9">
    <source>
        <dbReference type="Proteomes" id="UP000671910"/>
    </source>
</evidence>
<keyword evidence="1" id="KW-0540">Nuclease</keyword>
<dbReference type="InterPro" id="IPR029060">
    <property type="entry name" value="PIN-like_dom_sf"/>
</dbReference>
<dbReference type="RefSeq" id="WP_166339131.1">
    <property type="nucleotide sequence ID" value="NZ_CP072829.1"/>
</dbReference>
<sequence length="150" mass="17068">MRLFLDTNVVLDFLDARPTFDDATRLLMMLGYLREFEVWMSASQTTDLFYVLSNGGRASQAEEAKRSIRQARRFIRVCSLTEADVDEALDSSWTDFEDACVYQCALRLKADAIITRNQKDFAKSSIKVFGAAGLFAYLEQEKGLAYDYIA</sequence>
<dbReference type="AlphaFoldDB" id="A0A9E6MPN9"/>
<dbReference type="Gene3D" id="3.40.50.1010">
    <property type="entry name" value="5'-nuclease"/>
    <property type="match status" value="1"/>
</dbReference>
<evidence type="ECO:0000313" key="7">
    <source>
        <dbReference type="EMBL" id="QTU83850.1"/>
    </source>
</evidence>
<evidence type="ECO:0000256" key="3">
    <source>
        <dbReference type="ARBA" id="ARBA00022801"/>
    </source>
</evidence>
<reference evidence="6 8" key="1">
    <citation type="submission" date="2019-11" db="EMBL/GenBank/DDBJ databases">
        <title>Eggerthellaceae novel genus isolated from the rectal contents of marmort.</title>
        <authorList>
            <person name="Zhang G."/>
        </authorList>
    </citation>
    <scope>NUCLEOTIDE SEQUENCE [LARGE SCALE GENOMIC DNA]</scope>
    <source>
        <strain evidence="8">zg-886</strain>
        <strain evidence="6">Zg-886</strain>
    </source>
</reference>
<dbReference type="InterPro" id="IPR002716">
    <property type="entry name" value="PIN_dom"/>
</dbReference>
<reference evidence="7" key="2">
    <citation type="submission" date="2021-04" db="EMBL/GenBank/DDBJ databases">
        <title>Novel species in family Eggerthellaceae.</title>
        <authorList>
            <person name="Zhang G."/>
        </authorList>
    </citation>
    <scope>NUCLEOTIDE SEQUENCE</scope>
    <source>
        <strain evidence="7">Zg-886</strain>
    </source>
</reference>
<keyword evidence="8" id="KW-1185">Reference proteome</keyword>
<evidence type="ECO:0000256" key="2">
    <source>
        <dbReference type="ARBA" id="ARBA00022723"/>
    </source>
</evidence>
<gene>
    <name evidence="6" type="ORF">GMI68_04195</name>
    <name evidence="7" type="ORF">J7S26_05570</name>
</gene>
<dbReference type="Proteomes" id="UP000636394">
    <property type="component" value="Unassembled WGS sequence"/>
</dbReference>
<keyword evidence="2" id="KW-0479">Metal-binding</keyword>
<dbReference type="Pfam" id="PF13470">
    <property type="entry name" value="PIN_3"/>
    <property type="match status" value="1"/>
</dbReference>
<dbReference type="GO" id="GO:0046872">
    <property type="term" value="F:metal ion binding"/>
    <property type="evidence" value="ECO:0007669"/>
    <property type="project" value="UniProtKB-KW"/>
</dbReference>
<dbReference type="EMBL" id="WPCR01000005">
    <property type="protein sequence ID" value="NHM13973.1"/>
    <property type="molecule type" value="Genomic_DNA"/>
</dbReference>
<proteinExistence type="predicted"/>
<evidence type="ECO:0000313" key="8">
    <source>
        <dbReference type="Proteomes" id="UP000636394"/>
    </source>
</evidence>
<dbReference type="CDD" id="cd09854">
    <property type="entry name" value="PIN_VapC-like"/>
    <property type="match status" value="1"/>
</dbReference>
<evidence type="ECO:0000313" key="6">
    <source>
        <dbReference type="EMBL" id="NHM13973.1"/>
    </source>
</evidence>
<dbReference type="EMBL" id="CP072829">
    <property type="protein sequence ID" value="QTU83850.1"/>
    <property type="molecule type" value="Genomic_DNA"/>
</dbReference>
<feature type="domain" description="PIN" evidence="5">
    <location>
        <begin position="2"/>
        <end position="119"/>
    </location>
</feature>
<dbReference type="SUPFAM" id="SSF88723">
    <property type="entry name" value="PIN domain-like"/>
    <property type="match status" value="1"/>
</dbReference>
<dbReference type="KEGG" id="ebz:J7S26_05570"/>
<dbReference type="GO" id="GO:0004518">
    <property type="term" value="F:nuclease activity"/>
    <property type="evidence" value="ECO:0007669"/>
    <property type="project" value="UniProtKB-KW"/>
</dbReference>
<evidence type="ECO:0000256" key="1">
    <source>
        <dbReference type="ARBA" id="ARBA00022722"/>
    </source>
</evidence>
<evidence type="ECO:0000256" key="4">
    <source>
        <dbReference type="ARBA" id="ARBA00022842"/>
    </source>
</evidence>
<dbReference type="Proteomes" id="UP000671910">
    <property type="component" value="Chromosome"/>
</dbReference>
<keyword evidence="4" id="KW-0460">Magnesium</keyword>
<organism evidence="7 9">
    <name type="scientific">Xiamenia xianingshaonis</name>
    <dbReference type="NCBI Taxonomy" id="2682776"/>
    <lineage>
        <taxon>Bacteria</taxon>
        <taxon>Bacillati</taxon>
        <taxon>Actinomycetota</taxon>
        <taxon>Coriobacteriia</taxon>
        <taxon>Eggerthellales</taxon>
        <taxon>Eggerthellaceae</taxon>
        <taxon>Xiamenia</taxon>
    </lineage>
</organism>
<dbReference type="GO" id="GO:0016787">
    <property type="term" value="F:hydrolase activity"/>
    <property type="evidence" value="ECO:0007669"/>
    <property type="project" value="UniProtKB-KW"/>
</dbReference>
<keyword evidence="3" id="KW-0378">Hydrolase</keyword>
<name>A0A9E6MPN9_9ACTN</name>
<protein>
    <submittedName>
        <fullName evidence="7">PIN domain-containing protein</fullName>
    </submittedName>
</protein>
<accession>A0A9E6MPN9</accession>